<reference evidence="2" key="1">
    <citation type="submission" date="2020-06" db="EMBL/GenBank/DDBJ databases">
        <authorList>
            <person name="Li T."/>
            <person name="Hu X."/>
            <person name="Zhang T."/>
            <person name="Song X."/>
            <person name="Zhang H."/>
            <person name="Dai N."/>
            <person name="Sheng W."/>
            <person name="Hou X."/>
            <person name="Wei L."/>
        </authorList>
    </citation>
    <scope>NUCLEOTIDE SEQUENCE</scope>
    <source>
        <strain evidence="2">3651</strain>
        <tissue evidence="2">Leaf</tissue>
    </source>
</reference>
<evidence type="ECO:0000313" key="3">
    <source>
        <dbReference type="Proteomes" id="UP001293254"/>
    </source>
</evidence>
<feature type="compositionally biased region" description="Polar residues" evidence="1">
    <location>
        <begin position="73"/>
        <end position="84"/>
    </location>
</feature>
<dbReference type="AlphaFoldDB" id="A0AAE2CSU8"/>
<dbReference type="EMBL" id="JACGWO010000003">
    <property type="protein sequence ID" value="KAK4433250.1"/>
    <property type="molecule type" value="Genomic_DNA"/>
</dbReference>
<reference evidence="2" key="2">
    <citation type="journal article" date="2024" name="Plant">
        <title>Genomic evolution and insights into agronomic trait innovations of Sesamum species.</title>
        <authorList>
            <person name="Miao H."/>
            <person name="Wang L."/>
            <person name="Qu L."/>
            <person name="Liu H."/>
            <person name="Sun Y."/>
            <person name="Le M."/>
            <person name="Wang Q."/>
            <person name="Wei S."/>
            <person name="Zheng Y."/>
            <person name="Lin W."/>
            <person name="Duan Y."/>
            <person name="Cao H."/>
            <person name="Xiong S."/>
            <person name="Wang X."/>
            <person name="Wei L."/>
            <person name="Li C."/>
            <person name="Ma Q."/>
            <person name="Ju M."/>
            <person name="Zhao R."/>
            <person name="Li G."/>
            <person name="Mu C."/>
            <person name="Tian Q."/>
            <person name="Mei H."/>
            <person name="Zhang T."/>
            <person name="Gao T."/>
            <person name="Zhang H."/>
        </authorList>
    </citation>
    <scope>NUCLEOTIDE SEQUENCE</scope>
    <source>
        <strain evidence="2">3651</strain>
    </source>
</reference>
<keyword evidence="3" id="KW-1185">Reference proteome</keyword>
<feature type="region of interest" description="Disordered" evidence="1">
    <location>
        <begin position="1"/>
        <end position="31"/>
    </location>
</feature>
<feature type="compositionally biased region" description="Polar residues" evidence="1">
    <location>
        <begin position="15"/>
        <end position="27"/>
    </location>
</feature>
<gene>
    <name evidence="2" type="ORF">Salat_1087300</name>
</gene>
<sequence length="146" mass="16781">MSKKAKIAHPFPPSQKLSGASSSNSIERNSHKEEGVMQLDWQRQNLFTTVYWWSDELRWEQLRTIFEDETIDNSRMNNRPTYGPTNVVKDTSKGKQPEVMDFDSKGKQTTVVEVTSKGKQLVVVDLDSERKQPDVVDLDYDGKDND</sequence>
<comment type="caution">
    <text evidence="2">The sequence shown here is derived from an EMBL/GenBank/DDBJ whole genome shotgun (WGS) entry which is preliminary data.</text>
</comment>
<evidence type="ECO:0000256" key="1">
    <source>
        <dbReference type="SAM" id="MobiDB-lite"/>
    </source>
</evidence>
<name>A0AAE2CSU8_9LAMI</name>
<accession>A0AAE2CSU8</accession>
<feature type="region of interest" description="Disordered" evidence="1">
    <location>
        <begin position="73"/>
        <end position="101"/>
    </location>
</feature>
<proteinExistence type="predicted"/>
<dbReference type="Proteomes" id="UP001293254">
    <property type="component" value="Unassembled WGS sequence"/>
</dbReference>
<organism evidence="2 3">
    <name type="scientific">Sesamum alatum</name>
    <dbReference type="NCBI Taxonomy" id="300844"/>
    <lineage>
        <taxon>Eukaryota</taxon>
        <taxon>Viridiplantae</taxon>
        <taxon>Streptophyta</taxon>
        <taxon>Embryophyta</taxon>
        <taxon>Tracheophyta</taxon>
        <taxon>Spermatophyta</taxon>
        <taxon>Magnoliopsida</taxon>
        <taxon>eudicotyledons</taxon>
        <taxon>Gunneridae</taxon>
        <taxon>Pentapetalae</taxon>
        <taxon>asterids</taxon>
        <taxon>lamiids</taxon>
        <taxon>Lamiales</taxon>
        <taxon>Pedaliaceae</taxon>
        <taxon>Sesamum</taxon>
    </lineage>
</organism>
<evidence type="ECO:0000313" key="2">
    <source>
        <dbReference type="EMBL" id="KAK4433250.1"/>
    </source>
</evidence>
<protein>
    <submittedName>
        <fullName evidence="2">Uncharacterized protein</fullName>
    </submittedName>
</protein>
<feature type="compositionally biased region" description="Basic and acidic residues" evidence="1">
    <location>
        <begin position="90"/>
        <end position="101"/>
    </location>
</feature>